<sequence length="239" mass="26866">QPLESNAVSPDDWQGRWERGATGFHQEEVTGSLVEFWSYAVSQLPEDKRDAVSVLVPLCGASRDLAWLLARPEVSSVCGIEISELALQRLLSENPQLGDDPSRRRSVGPGVECWESSDGRLKFYLGDLFSDSLLTELKSSCQLVWDRAALVAIDVPDRAKYVSRVRELCEAKHAWLMELADYDRSKYAGPPHAITEECARSLFSGQYRVEFLGSTECPSRAERFKVPVFNQPVYFMSDL</sequence>
<dbReference type="GO" id="GO:0032259">
    <property type="term" value="P:methylation"/>
    <property type="evidence" value="ECO:0007669"/>
    <property type="project" value="UniProtKB-KW"/>
</dbReference>
<dbReference type="PANTHER" id="PTHR10259:SF11">
    <property type="entry name" value="THIOPURINE S-METHYLTRANSFERASE"/>
    <property type="match status" value="1"/>
</dbReference>
<dbReference type="AlphaFoldDB" id="A0A267GEP6"/>
<reference evidence="4 5" key="1">
    <citation type="submission" date="2017-06" db="EMBL/GenBank/DDBJ databases">
        <title>A platform for efficient transgenesis in Macrostomum lignano, a flatworm model organism for stem cell research.</title>
        <authorList>
            <person name="Berezikov E."/>
        </authorList>
    </citation>
    <scope>NUCLEOTIDE SEQUENCE [LARGE SCALE GENOMIC DNA]</scope>
    <source>
        <strain evidence="4">DV1</strain>
        <tissue evidence="4">Whole organism</tissue>
    </source>
</reference>
<keyword evidence="3" id="KW-0949">S-adenosyl-L-methionine</keyword>
<keyword evidence="5" id="KW-1185">Reference proteome</keyword>
<dbReference type="InterPro" id="IPR008854">
    <property type="entry name" value="TPMT"/>
</dbReference>
<evidence type="ECO:0000256" key="2">
    <source>
        <dbReference type="ARBA" id="ARBA00022679"/>
    </source>
</evidence>
<comment type="caution">
    <text evidence="4">The sequence shown here is derived from an EMBL/GenBank/DDBJ whole genome shotgun (WGS) entry which is preliminary data.</text>
</comment>
<evidence type="ECO:0008006" key="6">
    <source>
        <dbReference type="Google" id="ProtNLM"/>
    </source>
</evidence>
<name>A0A267GEP6_9PLAT</name>
<keyword evidence="2" id="KW-0808">Transferase</keyword>
<protein>
    <recommendedName>
        <fullName evidence="6">Thiopurine S-methyltransferase</fullName>
    </recommendedName>
</protein>
<keyword evidence="1" id="KW-0489">Methyltransferase</keyword>
<organism evidence="4 5">
    <name type="scientific">Macrostomum lignano</name>
    <dbReference type="NCBI Taxonomy" id="282301"/>
    <lineage>
        <taxon>Eukaryota</taxon>
        <taxon>Metazoa</taxon>
        <taxon>Spiralia</taxon>
        <taxon>Lophotrochozoa</taxon>
        <taxon>Platyhelminthes</taxon>
        <taxon>Rhabditophora</taxon>
        <taxon>Macrostomorpha</taxon>
        <taxon>Macrostomida</taxon>
        <taxon>Macrostomidae</taxon>
        <taxon>Macrostomum</taxon>
    </lineage>
</organism>
<dbReference type="Gene3D" id="3.40.50.150">
    <property type="entry name" value="Vaccinia Virus protein VP39"/>
    <property type="match status" value="1"/>
</dbReference>
<dbReference type="STRING" id="282301.A0A267GEP6"/>
<evidence type="ECO:0000313" key="5">
    <source>
        <dbReference type="Proteomes" id="UP000215902"/>
    </source>
</evidence>
<evidence type="ECO:0000256" key="3">
    <source>
        <dbReference type="ARBA" id="ARBA00022691"/>
    </source>
</evidence>
<evidence type="ECO:0000256" key="1">
    <source>
        <dbReference type="ARBA" id="ARBA00022603"/>
    </source>
</evidence>
<dbReference type="InterPro" id="IPR029063">
    <property type="entry name" value="SAM-dependent_MTases_sf"/>
</dbReference>
<accession>A0A267GEP6</accession>
<dbReference type="PANTHER" id="PTHR10259">
    <property type="entry name" value="THIOPURINE S-METHYLTRANSFERASE"/>
    <property type="match status" value="1"/>
</dbReference>
<feature type="non-terminal residue" evidence="4">
    <location>
        <position position="1"/>
    </location>
</feature>
<gene>
    <name evidence="4" type="ORF">BOX15_Mlig031764g2</name>
</gene>
<dbReference type="OrthoDB" id="276151at2759"/>
<dbReference type="EMBL" id="NIVC01000406">
    <property type="protein sequence ID" value="PAA83769.1"/>
    <property type="molecule type" value="Genomic_DNA"/>
</dbReference>
<proteinExistence type="predicted"/>
<dbReference type="PROSITE" id="PS51585">
    <property type="entry name" value="SAM_MT_TPMT"/>
    <property type="match status" value="1"/>
</dbReference>
<dbReference type="Proteomes" id="UP000215902">
    <property type="component" value="Unassembled WGS sequence"/>
</dbReference>
<dbReference type="GO" id="GO:0008119">
    <property type="term" value="F:thiopurine S-methyltransferase activity"/>
    <property type="evidence" value="ECO:0007669"/>
    <property type="project" value="TreeGrafter"/>
</dbReference>
<evidence type="ECO:0000313" key="4">
    <source>
        <dbReference type="EMBL" id="PAA83769.1"/>
    </source>
</evidence>
<dbReference type="SUPFAM" id="SSF53335">
    <property type="entry name" value="S-adenosyl-L-methionine-dependent methyltransferases"/>
    <property type="match status" value="1"/>
</dbReference>
<dbReference type="Pfam" id="PF05724">
    <property type="entry name" value="TPMT"/>
    <property type="match status" value="1"/>
</dbReference>